<protein>
    <recommendedName>
        <fullName evidence="4">Secreted protein</fullName>
    </recommendedName>
</protein>
<dbReference type="STRING" id="81985.R0IBN5"/>
<feature type="signal peptide" evidence="1">
    <location>
        <begin position="1"/>
        <end position="19"/>
    </location>
</feature>
<name>R0IBN5_9BRAS</name>
<evidence type="ECO:0008006" key="4">
    <source>
        <dbReference type="Google" id="ProtNLM"/>
    </source>
</evidence>
<dbReference type="PANTHER" id="PTHR46632:SF11">
    <property type="entry name" value="E3 UBIQUITIN-PROTEIN LIGASE SINA-LIKE 1-RELATED"/>
    <property type="match status" value="1"/>
</dbReference>
<accession>R0IBN5</accession>
<dbReference type="Proteomes" id="UP000029121">
    <property type="component" value="Unassembled WGS sequence"/>
</dbReference>
<keyword evidence="1" id="KW-0732">Signal</keyword>
<dbReference type="InterPro" id="IPR044286">
    <property type="entry name" value="SINL_plant"/>
</dbReference>
<feature type="chain" id="PRO_5004343478" description="Secreted protein" evidence="1">
    <location>
        <begin position="20"/>
        <end position="90"/>
    </location>
</feature>
<evidence type="ECO:0000313" key="2">
    <source>
        <dbReference type="EMBL" id="EOA34023.1"/>
    </source>
</evidence>
<organism evidence="2 3">
    <name type="scientific">Capsella rubella</name>
    <dbReference type="NCBI Taxonomy" id="81985"/>
    <lineage>
        <taxon>Eukaryota</taxon>
        <taxon>Viridiplantae</taxon>
        <taxon>Streptophyta</taxon>
        <taxon>Embryophyta</taxon>
        <taxon>Tracheophyta</taxon>
        <taxon>Spermatophyta</taxon>
        <taxon>Magnoliopsida</taxon>
        <taxon>eudicotyledons</taxon>
        <taxon>Gunneridae</taxon>
        <taxon>Pentapetalae</taxon>
        <taxon>rosids</taxon>
        <taxon>malvids</taxon>
        <taxon>Brassicales</taxon>
        <taxon>Brassicaceae</taxon>
        <taxon>Camelineae</taxon>
        <taxon>Capsella</taxon>
    </lineage>
</organism>
<proteinExistence type="predicted"/>
<evidence type="ECO:0000313" key="3">
    <source>
        <dbReference type="Proteomes" id="UP000029121"/>
    </source>
</evidence>
<dbReference type="EMBL" id="KB870806">
    <property type="protein sequence ID" value="EOA34023.1"/>
    <property type="molecule type" value="Genomic_DNA"/>
</dbReference>
<dbReference type="AlphaFoldDB" id="R0IBN5"/>
<sequence length="90" mass="10059">MGRSLILFDLVLLDRPLCCHPLTSLIFQCENGHIACSSCCVMLMSNKWTSCTLPVGIYRCRILERLVEAVFLPCRNAKHGCPENSLMANS</sequence>
<dbReference type="eggNOG" id="KOG3002">
    <property type="taxonomic scope" value="Eukaryota"/>
</dbReference>
<keyword evidence="3" id="KW-1185">Reference proteome</keyword>
<evidence type="ECO:0000256" key="1">
    <source>
        <dbReference type="SAM" id="SignalP"/>
    </source>
</evidence>
<dbReference type="PANTHER" id="PTHR46632">
    <property type="entry name" value="E3 UBIQUITIN-PROTEIN LIGASE SINA-LIKE 4"/>
    <property type="match status" value="1"/>
</dbReference>
<gene>
    <name evidence="2" type="ORF">CARUB_v10021519mg</name>
</gene>
<reference evidence="3" key="1">
    <citation type="journal article" date="2013" name="Nat. Genet.">
        <title>The Capsella rubella genome and the genomic consequences of rapid mating system evolution.</title>
        <authorList>
            <person name="Slotte T."/>
            <person name="Hazzouri K.M."/>
            <person name="Agren J.A."/>
            <person name="Koenig D."/>
            <person name="Maumus F."/>
            <person name="Guo Y.L."/>
            <person name="Steige K."/>
            <person name="Platts A.E."/>
            <person name="Escobar J.S."/>
            <person name="Newman L.K."/>
            <person name="Wang W."/>
            <person name="Mandakova T."/>
            <person name="Vello E."/>
            <person name="Smith L.M."/>
            <person name="Henz S.R."/>
            <person name="Steffen J."/>
            <person name="Takuno S."/>
            <person name="Brandvain Y."/>
            <person name="Coop G."/>
            <person name="Andolfatto P."/>
            <person name="Hu T.T."/>
            <person name="Blanchette M."/>
            <person name="Clark R.M."/>
            <person name="Quesneville H."/>
            <person name="Nordborg M."/>
            <person name="Gaut B.S."/>
            <person name="Lysak M.A."/>
            <person name="Jenkins J."/>
            <person name="Grimwood J."/>
            <person name="Chapman J."/>
            <person name="Prochnik S."/>
            <person name="Shu S."/>
            <person name="Rokhsar D."/>
            <person name="Schmutz J."/>
            <person name="Weigel D."/>
            <person name="Wright S.I."/>
        </authorList>
    </citation>
    <scope>NUCLEOTIDE SEQUENCE [LARGE SCALE GENOMIC DNA]</scope>
    <source>
        <strain evidence="3">cv. Monte Gargano</strain>
    </source>
</reference>